<protein>
    <submittedName>
        <fullName evidence="1">Uncharacterized protein</fullName>
    </submittedName>
</protein>
<comment type="caution">
    <text evidence="1">The sequence shown here is derived from an EMBL/GenBank/DDBJ whole genome shotgun (WGS) entry which is preliminary data.</text>
</comment>
<dbReference type="AlphaFoldDB" id="A0A0A1UZG5"/>
<organism evidence="1 2">
    <name type="scientific">Metarhizium robertsii</name>
    <dbReference type="NCBI Taxonomy" id="568076"/>
    <lineage>
        <taxon>Eukaryota</taxon>
        <taxon>Fungi</taxon>
        <taxon>Dikarya</taxon>
        <taxon>Ascomycota</taxon>
        <taxon>Pezizomycotina</taxon>
        <taxon>Sordariomycetes</taxon>
        <taxon>Hypocreomycetidae</taxon>
        <taxon>Hypocreales</taxon>
        <taxon>Clavicipitaceae</taxon>
        <taxon>Metarhizium</taxon>
    </lineage>
</organism>
<dbReference type="EMBL" id="JELW01000003">
    <property type="protein sequence ID" value="EXV03417.1"/>
    <property type="molecule type" value="Genomic_DNA"/>
</dbReference>
<dbReference type="OrthoDB" id="5104110at2759"/>
<name>A0A0A1UZG5_9HYPO</name>
<sequence>MAACHRCAPSTQPPQGYSVAWLNEQWRLLKEKAPDLQIAEWSMHPHDRVLYERNLSRAKYNPDDVLPETTSWVSPMQWLQYSSPSLPGYQLGYVGSIRWTAREESLMLLFSETHMQTSPNDARDQLLRATSIYLVTEGYFRNPKRIYVRLERRSCSPFLQLLYGTYDGDAKEIDMALLGLYETTSLKHCDTCGTRCIKAGNFRKCNPIKCVSCGGNTPSWLKECSRYNDKTKRLRGRTKQ</sequence>
<dbReference type="Proteomes" id="UP000030151">
    <property type="component" value="Unassembled WGS sequence"/>
</dbReference>
<reference evidence="1 2" key="1">
    <citation type="submission" date="2014-02" db="EMBL/GenBank/DDBJ databases">
        <title>The genome sequence of the entomopathogenic fungus Metarhizium robertsii ARSEF 2575.</title>
        <authorList>
            <person name="Giuliano Garisto Donzelli B."/>
            <person name="Roe B.A."/>
            <person name="Macmil S.L."/>
            <person name="Krasnoff S.B."/>
            <person name="Gibson D.M."/>
        </authorList>
    </citation>
    <scope>NUCLEOTIDE SEQUENCE [LARGE SCALE GENOMIC DNA]</scope>
    <source>
        <strain evidence="1 2">ARSEF 2575</strain>
    </source>
</reference>
<evidence type="ECO:0000313" key="2">
    <source>
        <dbReference type="Proteomes" id="UP000030151"/>
    </source>
</evidence>
<evidence type="ECO:0000313" key="1">
    <source>
        <dbReference type="EMBL" id="EXV03417.1"/>
    </source>
</evidence>
<dbReference type="HOGENOM" id="CLU_1156634_0_0_1"/>
<accession>A0A0A1UZG5</accession>
<proteinExistence type="predicted"/>
<gene>
    <name evidence="1" type="ORF">X797_003217</name>
</gene>